<evidence type="ECO:0000259" key="4">
    <source>
        <dbReference type="Pfam" id="PF08240"/>
    </source>
</evidence>
<keyword evidence="2" id="KW-0560">Oxidoreductase</keyword>
<dbReference type="CDD" id="cd08249">
    <property type="entry name" value="enoyl_reductase_like"/>
    <property type="match status" value="1"/>
</dbReference>
<dbReference type="InterPro" id="IPR011032">
    <property type="entry name" value="GroES-like_sf"/>
</dbReference>
<dbReference type="OrthoDB" id="10257049at2759"/>
<reference evidence="5" key="1">
    <citation type="submission" date="2021-02" db="EMBL/GenBank/DDBJ databases">
        <title>Genome sequence Cadophora malorum strain M34.</title>
        <authorList>
            <person name="Stefanovic E."/>
            <person name="Vu D."/>
            <person name="Scully C."/>
            <person name="Dijksterhuis J."/>
            <person name="Roader J."/>
            <person name="Houbraken J."/>
        </authorList>
    </citation>
    <scope>NUCLEOTIDE SEQUENCE</scope>
    <source>
        <strain evidence="5">M34</strain>
    </source>
</reference>
<sequence>MTSTSSKCTRSGFRSDEIYKSQSIEQSLTPPETPPYDKIATQPLHPWPEPETAPVENAVRKRRKTLVEDVEFNITHQEVLLLHAPKQRYEHTKQQPIPDLKTDREMLVEVEVVGLNPIDWKAPDFGWGLPALPCISGRDLAGKVVKKPKSKSRFDRGDNIMAISTDYRDNRKAAYQQYAVVSDFNACRLPDHVKSTDAAPLGVAFVAAALALGICMGVDFGRCSGARGPNLLRTVHSLPRDALPKDIQKECFDSITESDGAKSGDWIAIWGGSSASGCCAVQLAKLVGLKVIAIIDVACNGERMLKHGADLLVDRCDPDRAVEIVKGITKGKLRFGLDTRGKDSAKLLASVMQSASEGSESRAHLVGLVGIPKEPIDGVVYHSVPIKSFHEAPAVGEGLTIWLEKLLDQNLLHTPDIEVAAGGLEGINAALDRLRDGSVNGPRIVVPIKV</sequence>
<dbReference type="PANTHER" id="PTHR43482">
    <property type="entry name" value="PROTEIN AST1-RELATED"/>
    <property type="match status" value="1"/>
</dbReference>
<evidence type="ECO:0000313" key="5">
    <source>
        <dbReference type="EMBL" id="KAG4413411.1"/>
    </source>
</evidence>
<gene>
    <name evidence="5" type="ORF">IFR04_013435</name>
</gene>
<evidence type="ECO:0000313" key="6">
    <source>
        <dbReference type="Proteomes" id="UP000664132"/>
    </source>
</evidence>
<dbReference type="SUPFAM" id="SSF50129">
    <property type="entry name" value="GroES-like"/>
    <property type="match status" value="1"/>
</dbReference>
<proteinExistence type="inferred from homology"/>
<evidence type="ECO:0000256" key="1">
    <source>
        <dbReference type="ARBA" id="ARBA00008072"/>
    </source>
</evidence>
<name>A0A8H7W0I6_9HELO</name>
<protein>
    <recommendedName>
        <fullName evidence="4">Alcohol dehydrogenase-like N-terminal domain-containing protein</fullName>
    </recommendedName>
</protein>
<dbReference type="PANTHER" id="PTHR43482:SF2">
    <property type="entry name" value="ZINC-BINDING DEHYDROGENASE FAMILY, PUTATIVE (AFU_ORTHOLOGUE AFUA_3G15030)-RELATED"/>
    <property type="match status" value="1"/>
</dbReference>
<dbReference type="Pfam" id="PF08240">
    <property type="entry name" value="ADH_N"/>
    <property type="match status" value="1"/>
</dbReference>
<dbReference type="InterPro" id="IPR052585">
    <property type="entry name" value="Lipid_raft_assoc_Zn_ADH"/>
</dbReference>
<comment type="caution">
    <text evidence="5">The sequence shown here is derived from an EMBL/GenBank/DDBJ whole genome shotgun (WGS) entry which is preliminary data.</text>
</comment>
<dbReference type="Gene3D" id="3.40.50.720">
    <property type="entry name" value="NAD(P)-binding Rossmann-like Domain"/>
    <property type="match status" value="1"/>
</dbReference>
<feature type="compositionally biased region" description="Polar residues" evidence="3">
    <location>
        <begin position="20"/>
        <end position="30"/>
    </location>
</feature>
<comment type="similarity">
    <text evidence="1">Belongs to the zinc-containing alcohol dehydrogenase family.</text>
</comment>
<keyword evidence="6" id="KW-1185">Reference proteome</keyword>
<evidence type="ECO:0000256" key="2">
    <source>
        <dbReference type="ARBA" id="ARBA00023002"/>
    </source>
</evidence>
<dbReference type="SUPFAM" id="SSF51735">
    <property type="entry name" value="NAD(P)-binding Rossmann-fold domains"/>
    <property type="match status" value="1"/>
</dbReference>
<dbReference type="InterPro" id="IPR036291">
    <property type="entry name" value="NAD(P)-bd_dom_sf"/>
</dbReference>
<dbReference type="GO" id="GO:0016651">
    <property type="term" value="F:oxidoreductase activity, acting on NAD(P)H"/>
    <property type="evidence" value="ECO:0007669"/>
    <property type="project" value="InterPro"/>
</dbReference>
<organism evidence="5 6">
    <name type="scientific">Cadophora malorum</name>
    <dbReference type="NCBI Taxonomy" id="108018"/>
    <lineage>
        <taxon>Eukaryota</taxon>
        <taxon>Fungi</taxon>
        <taxon>Dikarya</taxon>
        <taxon>Ascomycota</taxon>
        <taxon>Pezizomycotina</taxon>
        <taxon>Leotiomycetes</taxon>
        <taxon>Helotiales</taxon>
        <taxon>Ploettnerulaceae</taxon>
        <taxon>Cadophora</taxon>
    </lineage>
</organism>
<dbReference type="Proteomes" id="UP000664132">
    <property type="component" value="Unassembled WGS sequence"/>
</dbReference>
<dbReference type="InterPro" id="IPR047122">
    <property type="entry name" value="Trans-enoyl_RdTase-like"/>
</dbReference>
<feature type="domain" description="Alcohol dehydrogenase-like N-terminal" evidence="4">
    <location>
        <begin position="103"/>
        <end position="190"/>
    </location>
</feature>
<accession>A0A8H7W0I6</accession>
<feature type="region of interest" description="Disordered" evidence="3">
    <location>
        <begin position="1"/>
        <end position="55"/>
    </location>
</feature>
<dbReference type="EMBL" id="JAFJYH010000315">
    <property type="protein sequence ID" value="KAG4413411.1"/>
    <property type="molecule type" value="Genomic_DNA"/>
</dbReference>
<dbReference type="AlphaFoldDB" id="A0A8H7W0I6"/>
<dbReference type="Gene3D" id="3.90.180.10">
    <property type="entry name" value="Medium-chain alcohol dehydrogenases, catalytic domain"/>
    <property type="match status" value="1"/>
</dbReference>
<dbReference type="InterPro" id="IPR013154">
    <property type="entry name" value="ADH-like_N"/>
</dbReference>
<evidence type="ECO:0000256" key="3">
    <source>
        <dbReference type="SAM" id="MobiDB-lite"/>
    </source>
</evidence>